<dbReference type="InterPro" id="IPR022876">
    <property type="entry name" value="Tscrpt_rep_Rex"/>
</dbReference>
<dbReference type="InterPro" id="IPR009718">
    <property type="entry name" value="Rex_DNA-bd_C_dom"/>
</dbReference>
<dbReference type="SUPFAM" id="SSF51735">
    <property type="entry name" value="NAD(P)-binding Rossmann-fold domains"/>
    <property type="match status" value="1"/>
</dbReference>
<dbReference type="SMART" id="SM00881">
    <property type="entry name" value="CoA_binding"/>
    <property type="match status" value="1"/>
</dbReference>
<dbReference type="GO" id="GO:0051775">
    <property type="term" value="P:response to redox state"/>
    <property type="evidence" value="ECO:0007669"/>
    <property type="project" value="InterPro"/>
</dbReference>
<comment type="caution">
    <text evidence="9">The sequence shown here is derived from an EMBL/GenBank/DDBJ whole genome shotgun (WGS) entry which is preliminary data.</text>
</comment>
<dbReference type="InterPro" id="IPR003781">
    <property type="entry name" value="CoA-bd"/>
</dbReference>
<dbReference type="NCBIfam" id="NF003992">
    <property type="entry name" value="PRK05472.2-1"/>
    <property type="match status" value="1"/>
</dbReference>
<dbReference type="OrthoDB" id="9784760at2"/>
<evidence type="ECO:0000256" key="3">
    <source>
        <dbReference type="ARBA" id="ARBA00023015"/>
    </source>
</evidence>
<evidence type="ECO:0000256" key="4">
    <source>
        <dbReference type="ARBA" id="ARBA00023027"/>
    </source>
</evidence>
<dbReference type="GO" id="GO:0045892">
    <property type="term" value="P:negative regulation of DNA-templated transcription"/>
    <property type="evidence" value="ECO:0007669"/>
    <property type="project" value="InterPro"/>
</dbReference>
<dbReference type="GO" id="GO:0003677">
    <property type="term" value="F:DNA binding"/>
    <property type="evidence" value="ECO:0007669"/>
    <property type="project" value="UniProtKB-UniRule"/>
</dbReference>
<dbReference type="HAMAP" id="MF_01131">
    <property type="entry name" value="Rex"/>
    <property type="match status" value="1"/>
</dbReference>
<keyword evidence="5 7" id="KW-0238">DNA-binding</keyword>
<dbReference type="NCBIfam" id="NF003993">
    <property type="entry name" value="PRK05472.2-2"/>
    <property type="match status" value="1"/>
</dbReference>
<dbReference type="NCBIfam" id="NF003994">
    <property type="entry name" value="PRK05472.2-3"/>
    <property type="match status" value="1"/>
</dbReference>
<protein>
    <recommendedName>
        <fullName evidence="7">Redox-sensing transcriptional repressor Rex</fullName>
    </recommendedName>
</protein>
<dbReference type="Pfam" id="PF06971">
    <property type="entry name" value="Put_DNA-bind_N"/>
    <property type="match status" value="1"/>
</dbReference>
<feature type="binding site" evidence="7">
    <location>
        <begin position="119"/>
        <end position="124"/>
    </location>
    <ligand>
        <name>NAD(+)</name>
        <dbReference type="ChEBI" id="CHEBI:57540"/>
    </ligand>
</feature>
<dbReference type="Proteomes" id="UP000318437">
    <property type="component" value="Unassembled WGS sequence"/>
</dbReference>
<proteinExistence type="inferred from homology"/>
<comment type="subcellular location">
    <subcellularLocation>
        <location evidence="7">Cytoplasm</location>
    </subcellularLocation>
</comment>
<keyword evidence="10" id="KW-1185">Reference proteome</keyword>
<evidence type="ECO:0000256" key="5">
    <source>
        <dbReference type="ARBA" id="ARBA00023125"/>
    </source>
</evidence>
<evidence type="ECO:0000256" key="7">
    <source>
        <dbReference type="HAMAP-Rule" id="MF_01131"/>
    </source>
</evidence>
<accession>A0A5C6D147</accession>
<dbReference type="AlphaFoldDB" id="A0A5C6D147"/>
<evidence type="ECO:0000259" key="8">
    <source>
        <dbReference type="SMART" id="SM00881"/>
    </source>
</evidence>
<dbReference type="SUPFAM" id="SSF46785">
    <property type="entry name" value="Winged helix' DNA-binding domain"/>
    <property type="match status" value="1"/>
</dbReference>
<dbReference type="RefSeq" id="WP_146450263.1">
    <property type="nucleotide sequence ID" value="NZ_SJPS01000002.1"/>
</dbReference>
<organism evidence="9 10">
    <name type="scientific">Bythopirellula polymerisocia</name>
    <dbReference type="NCBI Taxonomy" id="2528003"/>
    <lineage>
        <taxon>Bacteria</taxon>
        <taxon>Pseudomonadati</taxon>
        <taxon>Planctomycetota</taxon>
        <taxon>Planctomycetia</taxon>
        <taxon>Pirellulales</taxon>
        <taxon>Lacipirellulaceae</taxon>
        <taxon>Bythopirellula</taxon>
    </lineage>
</organism>
<keyword evidence="6 7" id="KW-0804">Transcription</keyword>
<reference evidence="9 10" key="1">
    <citation type="submission" date="2019-02" db="EMBL/GenBank/DDBJ databases">
        <title>Deep-cultivation of Planctomycetes and their phenomic and genomic characterization uncovers novel biology.</title>
        <authorList>
            <person name="Wiegand S."/>
            <person name="Jogler M."/>
            <person name="Boedeker C."/>
            <person name="Pinto D."/>
            <person name="Vollmers J."/>
            <person name="Rivas-Marin E."/>
            <person name="Kohn T."/>
            <person name="Peeters S.H."/>
            <person name="Heuer A."/>
            <person name="Rast P."/>
            <person name="Oberbeckmann S."/>
            <person name="Bunk B."/>
            <person name="Jeske O."/>
            <person name="Meyerdierks A."/>
            <person name="Storesund J.E."/>
            <person name="Kallscheuer N."/>
            <person name="Luecker S."/>
            <person name="Lage O.M."/>
            <person name="Pohl T."/>
            <person name="Merkel B.J."/>
            <person name="Hornburger P."/>
            <person name="Mueller R.-W."/>
            <person name="Bruemmer F."/>
            <person name="Labrenz M."/>
            <person name="Spormann A.M."/>
            <person name="Op Den Camp H."/>
            <person name="Overmann J."/>
            <person name="Amann R."/>
            <person name="Jetten M.S.M."/>
            <person name="Mascher T."/>
            <person name="Medema M.H."/>
            <person name="Devos D.P."/>
            <person name="Kaster A.-K."/>
            <person name="Ovreas L."/>
            <person name="Rohde M."/>
            <person name="Galperin M.Y."/>
            <person name="Jogler C."/>
        </authorList>
    </citation>
    <scope>NUCLEOTIDE SEQUENCE [LARGE SCALE GENOMIC DNA]</scope>
    <source>
        <strain evidence="9 10">Pla144</strain>
    </source>
</reference>
<comment type="similarity">
    <text evidence="7">Belongs to the transcriptional regulatory Rex family.</text>
</comment>
<keyword evidence="3 7" id="KW-0805">Transcription regulation</keyword>
<dbReference type="InterPro" id="IPR036390">
    <property type="entry name" value="WH_DNA-bd_sf"/>
</dbReference>
<gene>
    <name evidence="7 9" type="primary">rex</name>
    <name evidence="9" type="ORF">Pla144_19010</name>
</gene>
<dbReference type="InterPro" id="IPR036388">
    <property type="entry name" value="WH-like_DNA-bd_sf"/>
</dbReference>
<evidence type="ECO:0000256" key="6">
    <source>
        <dbReference type="ARBA" id="ARBA00023163"/>
    </source>
</evidence>
<dbReference type="Pfam" id="PF02629">
    <property type="entry name" value="CoA_binding"/>
    <property type="match status" value="1"/>
</dbReference>
<dbReference type="NCBIfam" id="NF003989">
    <property type="entry name" value="PRK05472.1-3"/>
    <property type="match status" value="1"/>
</dbReference>
<dbReference type="GO" id="GO:0005737">
    <property type="term" value="C:cytoplasm"/>
    <property type="evidence" value="ECO:0007669"/>
    <property type="project" value="UniProtKB-SubCell"/>
</dbReference>
<sequence>MGVTRPVPLGSLHLTHLVVILSDDSSTFRPNPNSIPGAVVSRLSLYLRELQHLIADGKETTSSSQLGRRLGFTDAQVRKDLAHFGHFGHPGIGYRCDELITAIRKILGTDREWQVALVGVGNLGRALLGYRGFAQQGFRLVVAFDTDEEKVGTRIEGVEVCHLSRLGEVLLEKQIELGMVAVPAVDAQEVTDELVKSGVSGIVNFAPVTLKVPEGVSMVGVDLARELEQVTFTVANKLANPD</sequence>
<keyword evidence="4 7" id="KW-0520">NAD</keyword>
<comment type="subunit">
    <text evidence="7">Homodimer.</text>
</comment>
<comment type="function">
    <text evidence="7">Modulates transcription in response to changes in cellular NADH/NAD(+) redox state.</text>
</comment>
<keyword evidence="2 7" id="KW-0678">Repressor</keyword>
<dbReference type="GO" id="GO:0003700">
    <property type="term" value="F:DNA-binding transcription factor activity"/>
    <property type="evidence" value="ECO:0007669"/>
    <property type="project" value="UniProtKB-UniRule"/>
</dbReference>
<evidence type="ECO:0000256" key="1">
    <source>
        <dbReference type="ARBA" id="ARBA00022490"/>
    </source>
</evidence>
<evidence type="ECO:0000313" key="10">
    <source>
        <dbReference type="Proteomes" id="UP000318437"/>
    </source>
</evidence>
<dbReference type="PANTHER" id="PTHR35786:SF1">
    <property type="entry name" value="REDOX-SENSING TRANSCRIPTIONAL REPRESSOR REX 1"/>
    <property type="match status" value="1"/>
</dbReference>
<dbReference type="PANTHER" id="PTHR35786">
    <property type="entry name" value="REDOX-SENSING TRANSCRIPTIONAL REPRESSOR REX"/>
    <property type="match status" value="1"/>
</dbReference>
<dbReference type="NCBIfam" id="NF003995">
    <property type="entry name" value="PRK05472.2-4"/>
    <property type="match status" value="1"/>
</dbReference>
<dbReference type="Gene3D" id="3.40.50.720">
    <property type="entry name" value="NAD(P)-binding Rossmann-like Domain"/>
    <property type="match status" value="1"/>
</dbReference>
<feature type="domain" description="CoA-binding" evidence="8">
    <location>
        <begin position="108"/>
        <end position="209"/>
    </location>
</feature>
<dbReference type="InterPro" id="IPR058236">
    <property type="entry name" value="Rex_actinobacterial-type"/>
</dbReference>
<evidence type="ECO:0000256" key="2">
    <source>
        <dbReference type="ARBA" id="ARBA00022491"/>
    </source>
</evidence>
<name>A0A5C6D147_9BACT</name>
<dbReference type="InterPro" id="IPR036291">
    <property type="entry name" value="NAD(P)-bd_dom_sf"/>
</dbReference>
<dbReference type="Gene3D" id="1.10.10.10">
    <property type="entry name" value="Winged helix-like DNA-binding domain superfamily/Winged helix DNA-binding domain"/>
    <property type="match status" value="1"/>
</dbReference>
<dbReference type="EMBL" id="SJPS01000002">
    <property type="protein sequence ID" value="TWU28609.1"/>
    <property type="molecule type" value="Genomic_DNA"/>
</dbReference>
<evidence type="ECO:0000313" key="9">
    <source>
        <dbReference type="EMBL" id="TWU28609.1"/>
    </source>
</evidence>
<dbReference type="NCBIfam" id="NF003996">
    <property type="entry name" value="PRK05472.2-5"/>
    <property type="match status" value="1"/>
</dbReference>
<keyword evidence="1 7" id="KW-0963">Cytoplasm</keyword>
<feature type="DNA-binding region" description="H-T-H motif" evidence="7">
    <location>
        <begin position="45"/>
        <end position="84"/>
    </location>
</feature>